<comment type="caution">
    <text evidence="3">Lacks conserved residue(s) required for the propagation of feature annotation.</text>
</comment>
<sequence length="418" mass="47325">MQLRNHIFLYFLFLHFILIVSTQKSDPIRAGGKNFSVIPSNGTQRNVCESLFGVGQESLSAIASPNYPQLYPPNQDCVRVIQASPGYDIVVKFNFFFQVEGAYGVKSGKIEYDELCPNDFVEFRDGRYGFSRLIGRFCGNEIPREEIRAITGFLWIRFHSDEFLQYKGFHASYEMVRASVQRPLDGVNECHFEVHNALDGWIDSQAVQHVRQGAGELECVWRVEIPRNLSISLFFIDFDLAHPNHCEDNFVEVFAGTTGTPIRRFCGLSASNIFSSSSVLFLRLRLASARLLKETRVRALFSSYKNDKNCSLLGMFSCGDGKCIPRSLICNNNHNCPYAFDETQCRGIASPALTALLSSGYFPLIMLIVLVFISVVSLYIWSFHSYLCNLCGTKNKMQRLHEAPEQNGKLKKETSLIT</sequence>
<dbReference type="Pfam" id="PF00431">
    <property type="entry name" value="CUB"/>
    <property type="match status" value="2"/>
</dbReference>
<dbReference type="InterPro" id="IPR002172">
    <property type="entry name" value="LDrepeatLR_classA_rpt"/>
</dbReference>
<dbReference type="FunFam" id="2.60.120.290:FF:000005">
    <property type="entry name" value="Procollagen C-endopeptidase enhancer 1"/>
    <property type="match status" value="1"/>
</dbReference>
<dbReference type="Gene3D" id="4.10.400.10">
    <property type="entry name" value="Low-density Lipoprotein Receptor"/>
    <property type="match status" value="1"/>
</dbReference>
<feature type="disulfide bond" evidence="3">
    <location>
        <begin position="318"/>
        <end position="336"/>
    </location>
</feature>
<feature type="signal peptide" evidence="5">
    <location>
        <begin position="1"/>
        <end position="22"/>
    </location>
</feature>
<dbReference type="Pfam" id="PF00057">
    <property type="entry name" value="Ldl_recept_a"/>
    <property type="match status" value="1"/>
</dbReference>
<evidence type="ECO:0000259" key="6">
    <source>
        <dbReference type="PROSITE" id="PS01180"/>
    </source>
</evidence>
<keyword evidence="4" id="KW-1133">Transmembrane helix</keyword>
<keyword evidence="5" id="KW-0732">Signal</keyword>
<dbReference type="InterPro" id="IPR035914">
    <property type="entry name" value="Sperma_CUB_dom_sf"/>
</dbReference>
<dbReference type="PROSITE" id="PS01180">
    <property type="entry name" value="CUB"/>
    <property type="match status" value="2"/>
</dbReference>
<feature type="domain" description="CUB" evidence="6">
    <location>
        <begin position="48"/>
        <end position="176"/>
    </location>
</feature>
<dbReference type="PANTHER" id="PTHR24251">
    <property type="entry name" value="OVOCHYMASE-RELATED"/>
    <property type="match status" value="1"/>
</dbReference>
<protein>
    <submittedName>
        <fullName evidence="8">CUB domain-containing protein</fullName>
    </submittedName>
</protein>
<evidence type="ECO:0000313" key="8">
    <source>
        <dbReference type="WBParaSite" id="MBELARI_LOCUS11907"/>
    </source>
</evidence>
<dbReference type="Gene3D" id="2.60.120.290">
    <property type="entry name" value="Spermadhesin, CUB domain"/>
    <property type="match status" value="2"/>
</dbReference>
<feature type="transmembrane region" description="Helical" evidence="4">
    <location>
        <begin position="360"/>
        <end position="381"/>
    </location>
</feature>
<evidence type="ECO:0000256" key="1">
    <source>
        <dbReference type="ARBA" id="ARBA00022737"/>
    </source>
</evidence>
<dbReference type="Proteomes" id="UP000887575">
    <property type="component" value="Unassembled WGS sequence"/>
</dbReference>
<evidence type="ECO:0000256" key="2">
    <source>
        <dbReference type="ARBA" id="ARBA00023157"/>
    </source>
</evidence>
<accession>A0AAF3ED88</accession>
<evidence type="ECO:0000256" key="4">
    <source>
        <dbReference type="SAM" id="Phobius"/>
    </source>
</evidence>
<evidence type="ECO:0000256" key="3">
    <source>
        <dbReference type="PROSITE-ProRule" id="PRU00124"/>
    </source>
</evidence>
<dbReference type="InterPro" id="IPR036055">
    <property type="entry name" value="LDL_receptor-like_sf"/>
</dbReference>
<name>A0AAF3ED88_9BILA</name>
<keyword evidence="4" id="KW-0812">Transmembrane</keyword>
<dbReference type="CDD" id="cd00041">
    <property type="entry name" value="CUB"/>
    <property type="match status" value="2"/>
</dbReference>
<dbReference type="SUPFAM" id="SSF57424">
    <property type="entry name" value="LDL receptor-like module"/>
    <property type="match status" value="1"/>
</dbReference>
<reference evidence="8" key="1">
    <citation type="submission" date="2024-02" db="UniProtKB">
        <authorList>
            <consortium name="WormBaseParasite"/>
        </authorList>
    </citation>
    <scope>IDENTIFICATION</scope>
</reference>
<dbReference type="SUPFAM" id="SSF49854">
    <property type="entry name" value="Spermadhesin, CUB domain"/>
    <property type="match status" value="2"/>
</dbReference>
<evidence type="ECO:0000256" key="5">
    <source>
        <dbReference type="SAM" id="SignalP"/>
    </source>
</evidence>
<feature type="domain" description="CUB" evidence="6">
    <location>
        <begin position="190"/>
        <end position="304"/>
    </location>
</feature>
<dbReference type="InterPro" id="IPR000859">
    <property type="entry name" value="CUB_dom"/>
</dbReference>
<dbReference type="AlphaFoldDB" id="A0AAF3ED88"/>
<dbReference type="WBParaSite" id="MBELARI_LOCUS11907">
    <property type="protein sequence ID" value="MBELARI_LOCUS11907"/>
    <property type="gene ID" value="MBELARI_LOCUS11907"/>
</dbReference>
<keyword evidence="4" id="KW-0472">Membrane</keyword>
<feature type="disulfide bond" evidence="3">
    <location>
        <begin position="330"/>
        <end position="345"/>
    </location>
</feature>
<keyword evidence="2 3" id="KW-1015">Disulfide bond</keyword>
<feature type="chain" id="PRO_5041971240" evidence="5">
    <location>
        <begin position="23"/>
        <end position="418"/>
    </location>
</feature>
<keyword evidence="1" id="KW-0677">Repeat</keyword>
<evidence type="ECO:0000313" key="7">
    <source>
        <dbReference type="Proteomes" id="UP000887575"/>
    </source>
</evidence>
<dbReference type="SMART" id="SM00192">
    <property type="entry name" value="LDLa"/>
    <property type="match status" value="1"/>
</dbReference>
<keyword evidence="7" id="KW-1185">Reference proteome</keyword>
<dbReference type="PROSITE" id="PS50068">
    <property type="entry name" value="LDLRA_2"/>
    <property type="match status" value="1"/>
</dbReference>
<dbReference type="SMART" id="SM00042">
    <property type="entry name" value="CUB"/>
    <property type="match status" value="2"/>
</dbReference>
<dbReference type="CDD" id="cd00112">
    <property type="entry name" value="LDLa"/>
    <property type="match status" value="1"/>
</dbReference>
<dbReference type="PANTHER" id="PTHR24251:SF28">
    <property type="entry name" value="NEUROPILIN AND TOLLOID-LIKE, ISOFORM B"/>
    <property type="match status" value="1"/>
</dbReference>
<organism evidence="7 8">
    <name type="scientific">Mesorhabditis belari</name>
    <dbReference type="NCBI Taxonomy" id="2138241"/>
    <lineage>
        <taxon>Eukaryota</taxon>
        <taxon>Metazoa</taxon>
        <taxon>Ecdysozoa</taxon>
        <taxon>Nematoda</taxon>
        <taxon>Chromadorea</taxon>
        <taxon>Rhabditida</taxon>
        <taxon>Rhabditina</taxon>
        <taxon>Rhabditomorpha</taxon>
        <taxon>Rhabditoidea</taxon>
        <taxon>Rhabditidae</taxon>
        <taxon>Mesorhabditinae</taxon>
        <taxon>Mesorhabditis</taxon>
    </lineage>
</organism>
<proteinExistence type="predicted"/>